<proteinExistence type="evidence at transcript level"/>
<protein>
    <recommendedName>
        <fullName evidence="3">Lipoprotein</fullName>
    </recommendedName>
</protein>
<feature type="signal peptide" evidence="1">
    <location>
        <begin position="1"/>
        <end position="27"/>
    </location>
</feature>
<sequence>MNPKSNSIKKILILVGLILAALSGCFGACRSCKKTTITKFIDCRCEILCQHGTGTGMKCGNSVKELWSKCTNCKSENKIRPAFCSQLHRSSNCPRNCPSR</sequence>
<dbReference type="AlphaFoldDB" id="A0A0S1MJ58"/>
<evidence type="ECO:0008006" key="3">
    <source>
        <dbReference type="Google" id="ProtNLM"/>
    </source>
</evidence>
<feature type="chain" id="PRO_5006589132" description="Lipoprotein" evidence="1">
    <location>
        <begin position="28"/>
        <end position="100"/>
    </location>
</feature>
<dbReference type="EMBL" id="KT246849">
    <property type="protein sequence ID" value="ALL40940.1"/>
    <property type="molecule type" value="mRNA"/>
</dbReference>
<reference evidence="2" key="1">
    <citation type="submission" date="2015-07" db="EMBL/GenBank/DDBJ databases">
        <title>Elucidating the P. pachyrhizi secretome and potential effectors.</title>
        <authorList>
            <person name="de Carvalho M.C.C.G."/>
            <person name="Nascimento L.C."/>
            <person name="Darben L.M."/>
            <person name="Polizel-Podanosqui A.M."/>
            <person name="Lopes-Caitar V.S."/>
            <person name="Rocha C.S."/>
            <person name="Qi M."/>
            <person name="Carazolle M."/>
            <person name="Kuwahara M.K."/>
            <person name="Pereira G.A.G."/>
            <person name="Abdelnoor R.V."/>
            <person name="Whitham S.A."/>
            <person name="Marcelino-Guimaraes F.C."/>
        </authorList>
    </citation>
    <scope>NUCLEOTIDE SEQUENCE</scope>
</reference>
<evidence type="ECO:0000256" key="1">
    <source>
        <dbReference type="SAM" id="SignalP"/>
    </source>
</evidence>
<evidence type="ECO:0000313" key="2">
    <source>
        <dbReference type="EMBL" id="ALL40940.1"/>
    </source>
</evidence>
<keyword evidence="1" id="KW-0732">Signal</keyword>
<accession>A0A0S1MJ58</accession>
<dbReference type="PROSITE" id="PS51257">
    <property type="entry name" value="PROKAR_LIPOPROTEIN"/>
    <property type="match status" value="1"/>
</dbReference>
<organism evidence="2">
    <name type="scientific">Phakopsora pachyrhizi</name>
    <name type="common">Asian soybean rust disease fungus</name>
    <dbReference type="NCBI Taxonomy" id="170000"/>
    <lineage>
        <taxon>Eukaryota</taxon>
        <taxon>Fungi</taxon>
        <taxon>Dikarya</taxon>
        <taxon>Basidiomycota</taxon>
        <taxon>Pucciniomycotina</taxon>
        <taxon>Pucciniomycetes</taxon>
        <taxon>Pucciniales</taxon>
        <taxon>Phakopsoraceae</taxon>
        <taxon>Phakopsora</taxon>
    </lineage>
</organism>
<name>A0A0S1MJ58_PHAPC</name>